<evidence type="ECO:0000256" key="6">
    <source>
        <dbReference type="SAM" id="Phobius"/>
    </source>
</evidence>
<dbReference type="Gene3D" id="2.10.230.10">
    <property type="entry name" value="Heat shock protein DnaJ, cysteine-rich domain"/>
    <property type="match status" value="1"/>
</dbReference>
<dbReference type="Gene3D" id="1.10.287.110">
    <property type="entry name" value="DnaJ domain"/>
    <property type="match status" value="1"/>
</dbReference>
<feature type="domain" description="CR-type" evidence="7">
    <location>
        <begin position="94"/>
        <end position="168"/>
    </location>
</feature>
<evidence type="ECO:0000313" key="8">
    <source>
        <dbReference type="EMBL" id="CCB45618.1"/>
    </source>
</evidence>
<dbReference type="FunFam" id="2.60.260.20:FF:000005">
    <property type="entry name" value="Chaperone protein dnaJ 1, mitochondrial"/>
    <property type="match status" value="1"/>
</dbReference>
<dbReference type="InterPro" id="IPR001623">
    <property type="entry name" value="DnaJ_domain"/>
</dbReference>
<dbReference type="PANTHER" id="PTHR43096:SF36">
    <property type="entry name" value="CHAPERONE PROTEIN DNAJ 1, MITOCHONDRIAL"/>
    <property type="match status" value="1"/>
</dbReference>
<dbReference type="PaxDb" id="29760-VIT_18s0001g06970.t01"/>
<keyword evidence="2" id="KW-0677">Repeat</keyword>
<name>F6H0Z6_VITVI</name>
<dbReference type="Pfam" id="PF00684">
    <property type="entry name" value="DnaJ_CXXCXGXG"/>
    <property type="match status" value="1"/>
</dbReference>
<feature type="transmembrane region" description="Helical" evidence="6">
    <location>
        <begin position="6"/>
        <end position="24"/>
    </location>
</feature>
<keyword evidence="3 5" id="KW-0863">Zinc-finger</keyword>
<dbReference type="Pfam" id="PF01556">
    <property type="entry name" value="DnaJ_C"/>
    <property type="match status" value="1"/>
</dbReference>
<keyword evidence="6" id="KW-0812">Transmembrane</keyword>
<feature type="zinc finger region" description="CR-type" evidence="5">
    <location>
        <begin position="94"/>
        <end position="168"/>
    </location>
</feature>
<dbReference type="EMBL" id="FN595227">
    <property type="protein sequence ID" value="CCB45618.1"/>
    <property type="molecule type" value="Genomic_DNA"/>
</dbReference>
<sequence length="347" mass="38433">MGRFGWLGLFCTVTTFFMGSLLILQPWEYHQQRGIFMLQLAKKFHPDANKNNPYAKRKFQEIRDAYEIFEHETENFATDIQVELSLSFSEAAKGCTKHLSFDAYIPCDSCYGRGHPVDAKTKVCPICKGIGRVTIPPFTSTCSSCKGLGRIVKEHCTTCRGSGVVEGVKDVEVVIPAGVDSGDTIHVPKVGNAGGRGVEPGNLYIKLKAQLYLFHSVAKDRTFVRDGADVYVESSISFTQAILGGTVEVPTLSGKMQLKIPKGVQPGQLLVLRGKGLPKHGLLVDHGDQYVRFRINFPTAINERQRAILEEFAKEEIVHDSSTSGEGNCQGKILKIVAWDYYNQELK</sequence>
<proteinExistence type="predicted"/>
<keyword evidence="1 5" id="KW-0479">Metal-binding</keyword>
<evidence type="ECO:0000256" key="2">
    <source>
        <dbReference type="ARBA" id="ARBA00022737"/>
    </source>
</evidence>
<keyword evidence="9" id="KW-1185">Reference proteome</keyword>
<evidence type="ECO:0000256" key="4">
    <source>
        <dbReference type="ARBA" id="ARBA00022833"/>
    </source>
</evidence>
<dbReference type="CDD" id="cd10719">
    <property type="entry name" value="DnaJ_zf"/>
    <property type="match status" value="1"/>
</dbReference>
<dbReference type="InterPro" id="IPR036869">
    <property type="entry name" value="J_dom_sf"/>
</dbReference>
<dbReference type="GO" id="GO:0031072">
    <property type="term" value="F:heat shock protein binding"/>
    <property type="evidence" value="ECO:0007669"/>
    <property type="project" value="InterPro"/>
</dbReference>
<evidence type="ECO:0000313" key="9">
    <source>
        <dbReference type="Proteomes" id="UP000009183"/>
    </source>
</evidence>
<keyword evidence="6" id="KW-1133">Transmembrane helix</keyword>
<dbReference type="PROSITE" id="PS51188">
    <property type="entry name" value="ZF_CR"/>
    <property type="match status" value="1"/>
</dbReference>
<dbReference type="HOGENOM" id="CLU_017633_0_4_1"/>
<dbReference type="eggNOG" id="KOG0715">
    <property type="taxonomic scope" value="Eukaryota"/>
</dbReference>
<protein>
    <recommendedName>
        <fullName evidence="7">CR-type domain-containing protein</fullName>
    </recommendedName>
</protein>
<dbReference type="FunCoup" id="F6H0Z6">
    <property type="interactions" value="342"/>
</dbReference>
<evidence type="ECO:0000259" key="7">
    <source>
        <dbReference type="PROSITE" id="PS51188"/>
    </source>
</evidence>
<dbReference type="SUPFAM" id="SSF49493">
    <property type="entry name" value="HSP40/DnaJ peptide-binding domain"/>
    <property type="match status" value="2"/>
</dbReference>
<dbReference type="SUPFAM" id="SSF57938">
    <property type="entry name" value="DnaJ/Hsp40 cysteine-rich domain"/>
    <property type="match status" value="1"/>
</dbReference>
<dbReference type="CDD" id="cd06257">
    <property type="entry name" value="DnaJ"/>
    <property type="match status" value="1"/>
</dbReference>
<dbReference type="InterPro" id="IPR002939">
    <property type="entry name" value="DnaJ_C"/>
</dbReference>
<dbReference type="InterPro" id="IPR008971">
    <property type="entry name" value="HSP40/DnaJ_pept-bd"/>
</dbReference>
<dbReference type="STRING" id="29760.F6H0Z6"/>
<gene>
    <name evidence="8" type="ordered locus">VIT_18s0001g06970</name>
</gene>
<dbReference type="Proteomes" id="UP000009183">
    <property type="component" value="Chromosome 18"/>
</dbReference>
<dbReference type="GO" id="GO:0042026">
    <property type="term" value="P:protein refolding"/>
    <property type="evidence" value="ECO:0000318"/>
    <property type="project" value="GO_Central"/>
</dbReference>
<dbReference type="GO" id="GO:0008270">
    <property type="term" value="F:zinc ion binding"/>
    <property type="evidence" value="ECO:0007669"/>
    <property type="project" value="UniProtKB-KW"/>
</dbReference>
<dbReference type="PRINTS" id="PR00625">
    <property type="entry name" value="JDOMAIN"/>
</dbReference>
<dbReference type="GO" id="GO:0005737">
    <property type="term" value="C:cytoplasm"/>
    <property type="evidence" value="ECO:0000318"/>
    <property type="project" value="GO_Central"/>
</dbReference>
<evidence type="ECO:0000256" key="1">
    <source>
        <dbReference type="ARBA" id="ARBA00022723"/>
    </source>
</evidence>
<dbReference type="InterPro" id="IPR001305">
    <property type="entry name" value="HSP_DnaJ_Cys-rich_dom"/>
</dbReference>
<evidence type="ECO:0000256" key="3">
    <source>
        <dbReference type="ARBA" id="ARBA00022771"/>
    </source>
</evidence>
<dbReference type="CDD" id="cd10747">
    <property type="entry name" value="DnaJ_C"/>
    <property type="match status" value="1"/>
</dbReference>
<dbReference type="InParanoid" id="F6H0Z6"/>
<organism evidence="8 9">
    <name type="scientific">Vitis vinifera</name>
    <name type="common">Grape</name>
    <dbReference type="NCBI Taxonomy" id="29760"/>
    <lineage>
        <taxon>Eukaryota</taxon>
        <taxon>Viridiplantae</taxon>
        <taxon>Streptophyta</taxon>
        <taxon>Embryophyta</taxon>
        <taxon>Tracheophyta</taxon>
        <taxon>Spermatophyta</taxon>
        <taxon>Magnoliopsida</taxon>
        <taxon>eudicotyledons</taxon>
        <taxon>Gunneridae</taxon>
        <taxon>Pentapetalae</taxon>
        <taxon>rosids</taxon>
        <taxon>Vitales</taxon>
        <taxon>Vitaceae</taxon>
        <taxon>Viteae</taxon>
        <taxon>Vitis</taxon>
    </lineage>
</organism>
<keyword evidence="6" id="KW-0472">Membrane</keyword>
<dbReference type="SUPFAM" id="SSF46565">
    <property type="entry name" value="Chaperone J-domain"/>
    <property type="match status" value="1"/>
</dbReference>
<evidence type="ECO:0000256" key="5">
    <source>
        <dbReference type="PROSITE-ProRule" id="PRU00546"/>
    </source>
</evidence>
<reference evidence="9" key="1">
    <citation type="journal article" date="2007" name="Nature">
        <title>The grapevine genome sequence suggests ancestral hexaploidization in major angiosperm phyla.</title>
        <authorList>
            <consortium name="The French-Italian Public Consortium for Grapevine Genome Characterization."/>
            <person name="Jaillon O."/>
            <person name="Aury J.-M."/>
            <person name="Noel B."/>
            <person name="Policriti A."/>
            <person name="Clepet C."/>
            <person name="Casagrande A."/>
            <person name="Choisne N."/>
            <person name="Aubourg S."/>
            <person name="Vitulo N."/>
            <person name="Jubin C."/>
            <person name="Vezzi A."/>
            <person name="Legeai F."/>
            <person name="Hugueney P."/>
            <person name="Dasilva C."/>
            <person name="Horner D."/>
            <person name="Mica E."/>
            <person name="Jublot D."/>
            <person name="Poulain J."/>
            <person name="Bruyere C."/>
            <person name="Billault A."/>
            <person name="Segurens B."/>
            <person name="Gouyvenoux M."/>
            <person name="Ugarte E."/>
            <person name="Cattonaro F."/>
            <person name="Anthouard V."/>
            <person name="Vico V."/>
            <person name="Del Fabbro C."/>
            <person name="Alaux M."/>
            <person name="Di Gaspero G."/>
            <person name="Dumas V."/>
            <person name="Felice N."/>
            <person name="Paillard S."/>
            <person name="Juman I."/>
            <person name="Moroldo M."/>
            <person name="Scalabrin S."/>
            <person name="Canaguier A."/>
            <person name="Le Clainche I."/>
            <person name="Malacrida G."/>
            <person name="Durand E."/>
            <person name="Pesole G."/>
            <person name="Laucou V."/>
            <person name="Chatelet P."/>
            <person name="Merdinoglu D."/>
            <person name="Delledonne M."/>
            <person name="Pezzotti M."/>
            <person name="Lecharny A."/>
            <person name="Scarpelli C."/>
            <person name="Artiguenave F."/>
            <person name="Pe M.E."/>
            <person name="Valle G."/>
            <person name="Morgante M."/>
            <person name="Caboche M."/>
            <person name="Adam-Blondon A.-F."/>
            <person name="Weissenbach J."/>
            <person name="Quetier F."/>
            <person name="Wincker P."/>
        </authorList>
    </citation>
    <scope>NUCLEOTIDE SEQUENCE [LARGE SCALE GENOMIC DNA]</scope>
    <source>
        <strain evidence="9">cv. Pinot noir / PN40024</strain>
    </source>
</reference>
<accession>F6H0Z6</accession>
<dbReference type="Gene3D" id="2.60.260.20">
    <property type="entry name" value="Urease metallochaperone UreE, N-terminal domain"/>
    <property type="match status" value="2"/>
</dbReference>
<keyword evidence="4 5" id="KW-0862">Zinc</keyword>
<dbReference type="InterPro" id="IPR036410">
    <property type="entry name" value="HSP_DnaJ_Cys-rich_dom_sf"/>
</dbReference>
<dbReference type="Pfam" id="PF00226">
    <property type="entry name" value="DnaJ"/>
    <property type="match status" value="1"/>
</dbReference>
<dbReference type="PANTHER" id="PTHR43096">
    <property type="entry name" value="DNAJ HOMOLOG 1, MITOCHONDRIAL-RELATED"/>
    <property type="match status" value="1"/>
</dbReference>
<dbReference type="GO" id="GO:0051082">
    <property type="term" value="F:unfolded protein binding"/>
    <property type="evidence" value="ECO:0000318"/>
    <property type="project" value="GO_Central"/>
</dbReference>
<dbReference type="AlphaFoldDB" id="F6H0Z6"/>